<dbReference type="InterPro" id="IPR007387">
    <property type="entry name" value="TRAP_DctQ"/>
</dbReference>
<proteinExistence type="inferred from homology"/>
<keyword evidence="2 9" id="KW-0813">Transport</keyword>
<name>A0A2P7S8Z8_9HYPH</name>
<evidence type="ECO:0000259" key="10">
    <source>
        <dbReference type="Pfam" id="PF04290"/>
    </source>
</evidence>
<dbReference type="EMBL" id="PXYL01000009">
    <property type="protein sequence ID" value="PSJ58962.1"/>
    <property type="molecule type" value="Genomic_DNA"/>
</dbReference>
<feature type="transmembrane region" description="Helical" evidence="9">
    <location>
        <begin position="103"/>
        <end position="126"/>
    </location>
</feature>
<reference evidence="11 12" key="1">
    <citation type="submission" date="2018-03" db="EMBL/GenBank/DDBJ databases">
        <title>The draft genome of Mesorhizobium soli JCM 19897.</title>
        <authorList>
            <person name="Li L."/>
            <person name="Liu L."/>
            <person name="Liang L."/>
            <person name="Wang T."/>
            <person name="Zhang X."/>
        </authorList>
    </citation>
    <scope>NUCLEOTIDE SEQUENCE [LARGE SCALE GENOMIC DNA]</scope>
    <source>
        <strain evidence="11 12">JCM 19897</strain>
    </source>
</reference>
<keyword evidence="5 9" id="KW-0812">Transmembrane</keyword>
<gene>
    <name evidence="11" type="ORF">C7I85_18610</name>
</gene>
<dbReference type="GO" id="GO:0022857">
    <property type="term" value="F:transmembrane transporter activity"/>
    <property type="evidence" value="ECO:0007669"/>
    <property type="project" value="UniProtKB-UniRule"/>
</dbReference>
<sequence length="184" mass="19651">MQSAVGERQGRMTHKWEALQLARSSGRLLHTVLGIVLLFVVGVNVVNASGRYLFGFSMTGTDELMVYTLIWVVMAGAILSLAERDHISINLVPSYAKGRFKHLLHVVHDAAAVLACAYATYASDLFVGKISRLGTKSMGLGVPMSVPHAALLVGFAGLTLVGAIMLVRDVSALLRNDPHEGPAA</sequence>
<evidence type="ECO:0000256" key="7">
    <source>
        <dbReference type="ARBA" id="ARBA00023136"/>
    </source>
</evidence>
<keyword evidence="7 9" id="KW-0472">Membrane</keyword>
<comment type="similarity">
    <text evidence="8 9">Belongs to the TRAP transporter small permease family.</text>
</comment>
<keyword evidence="4 9" id="KW-0997">Cell inner membrane</keyword>
<dbReference type="Proteomes" id="UP000240653">
    <property type="component" value="Unassembled WGS sequence"/>
</dbReference>
<dbReference type="PANTHER" id="PTHR35011">
    <property type="entry name" value="2,3-DIKETO-L-GULONATE TRAP TRANSPORTER SMALL PERMEASE PROTEIN YIAM"/>
    <property type="match status" value="1"/>
</dbReference>
<dbReference type="GO" id="GO:0015740">
    <property type="term" value="P:C4-dicarboxylate transport"/>
    <property type="evidence" value="ECO:0007669"/>
    <property type="project" value="TreeGrafter"/>
</dbReference>
<comment type="function">
    <text evidence="9">Part of the tripartite ATP-independent periplasmic (TRAP) transport system.</text>
</comment>
<feature type="transmembrane region" description="Helical" evidence="9">
    <location>
        <begin position="28"/>
        <end position="52"/>
    </location>
</feature>
<evidence type="ECO:0000256" key="9">
    <source>
        <dbReference type="RuleBase" id="RU369079"/>
    </source>
</evidence>
<organism evidence="11 12">
    <name type="scientific">Pseudaminobacter soli</name>
    <name type="common">ex Li et al. 2025</name>
    <dbReference type="NCBI Taxonomy" id="1295366"/>
    <lineage>
        <taxon>Bacteria</taxon>
        <taxon>Pseudomonadati</taxon>
        <taxon>Pseudomonadota</taxon>
        <taxon>Alphaproteobacteria</taxon>
        <taxon>Hyphomicrobiales</taxon>
        <taxon>Phyllobacteriaceae</taxon>
        <taxon>Pseudaminobacter</taxon>
    </lineage>
</organism>
<feature type="transmembrane region" description="Helical" evidence="9">
    <location>
        <begin position="146"/>
        <end position="167"/>
    </location>
</feature>
<evidence type="ECO:0000256" key="8">
    <source>
        <dbReference type="ARBA" id="ARBA00038436"/>
    </source>
</evidence>
<evidence type="ECO:0000313" key="11">
    <source>
        <dbReference type="EMBL" id="PSJ58962.1"/>
    </source>
</evidence>
<evidence type="ECO:0000313" key="12">
    <source>
        <dbReference type="Proteomes" id="UP000240653"/>
    </source>
</evidence>
<keyword evidence="6 9" id="KW-1133">Transmembrane helix</keyword>
<evidence type="ECO:0000256" key="3">
    <source>
        <dbReference type="ARBA" id="ARBA00022475"/>
    </source>
</evidence>
<dbReference type="InterPro" id="IPR055348">
    <property type="entry name" value="DctQ"/>
</dbReference>
<accession>A0A2P7S8Z8</accession>
<keyword evidence="3" id="KW-1003">Cell membrane</keyword>
<comment type="caution">
    <text evidence="11">The sequence shown here is derived from an EMBL/GenBank/DDBJ whole genome shotgun (WGS) entry which is preliminary data.</text>
</comment>
<comment type="subcellular location">
    <subcellularLocation>
        <location evidence="1 9">Cell inner membrane</location>
        <topology evidence="1 9">Multi-pass membrane protein</topology>
    </subcellularLocation>
</comment>
<evidence type="ECO:0000256" key="1">
    <source>
        <dbReference type="ARBA" id="ARBA00004429"/>
    </source>
</evidence>
<dbReference type="PANTHER" id="PTHR35011:SF2">
    <property type="entry name" value="2,3-DIKETO-L-GULONATE TRAP TRANSPORTER SMALL PERMEASE PROTEIN YIAM"/>
    <property type="match status" value="1"/>
</dbReference>
<protein>
    <recommendedName>
        <fullName evidence="9">TRAP transporter small permease protein</fullName>
    </recommendedName>
</protein>
<dbReference type="OrthoDB" id="4964541at2"/>
<evidence type="ECO:0000256" key="4">
    <source>
        <dbReference type="ARBA" id="ARBA00022519"/>
    </source>
</evidence>
<evidence type="ECO:0000256" key="6">
    <source>
        <dbReference type="ARBA" id="ARBA00022989"/>
    </source>
</evidence>
<dbReference type="Pfam" id="PF04290">
    <property type="entry name" value="DctQ"/>
    <property type="match status" value="1"/>
</dbReference>
<dbReference type="AlphaFoldDB" id="A0A2P7S8Z8"/>
<evidence type="ECO:0000256" key="5">
    <source>
        <dbReference type="ARBA" id="ARBA00022692"/>
    </source>
</evidence>
<dbReference type="GO" id="GO:0005886">
    <property type="term" value="C:plasma membrane"/>
    <property type="evidence" value="ECO:0007669"/>
    <property type="project" value="UniProtKB-SubCell"/>
</dbReference>
<feature type="domain" description="Tripartite ATP-independent periplasmic transporters DctQ component" evidence="10">
    <location>
        <begin position="41"/>
        <end position="170"/>
    </location>
</feature>
<keyword evidence="12" id="KW-1185">Reference proteome</keyword>
<evidence type="ECO:0000256" key="2">
    <source>
        <dbReference type="ARBA" id="ARBA00022448"/>
    </source>
</evidence>
<feature type="transmembrane region" description="Helical" evidence="9">
    <location>
        <begin position="64"/>
        <end position="82"/>
    </location>
</feature>
<comment type="subunit">
    <text evidence="9">The complex comprises the extracytoplasmic solute receptor protein and the two transmembrane proteins.</text>
</comment>